<sequence length="180" mass="19472">MALPEGVRIEPLRQEWVRGALLVKNAGWRDTYLPWLGEEYLDRMDAGLERGVQGWGAALAAGRLMPTWVALTDDDVVVGVGAGGPLEVMAAIEGRLAGDAAPGVSHELGVLYVDAAWRGRGIAEELTETVVGVHAAQLWVLEDNPRARAFYGKMGFVADGGMEELPAEWHGAREIRMVRA</sequence>
<reference evidence="2 3" key="1">
    <citation type="submission" date="2018-07" db="EMBL/GenBank/DDBJ databases">
        <title>Arthrobacter sp. nov., isolated from raw cow's milk with high bacterial count.</title>
        <authorList>
            <person name="Hahne J."/>
            <person name="Isele D."/>
            <person name="Lipski A."/>
        </authorList>
    </citation>
    <scope>NUCLEOTIDE SEQUENCE [LARGE SCALE GENOMIC DNA]</scope>
    <source>
        <strain evidence="2 3">JZ R-35</strain>
    </source>
</reference>
<dbReference type="InterPro" id="IPR000182">
    <property type="entry name" value="GNAT_dom"/>
</dbReference>
<dbReference type="RefSeq" id="WP_119423642.1">
    <property type="nucleotide sequence ID" value="NZ_QQXK01000004.1"/>
</dbReference>
<organism evidence="2 3">
    <name type="scientific">Galactobacter valiniphilus</name>
    <dbReference type="NCBI Taxonomy" id="2676122"/>
    <lineage>
        <taxon>Bacteria</taxon>
        <taxon>Bacillati</taxon>
        <taxon>Actinomycetota</taxon>
        <taxon>Actinomycetes</taxon>
        <taxon>Micrococcales</taxon>
        <taxon>Micrococcaceae</taxon>
        <taxon>Galactobacter</taxon>
    </lineage>
</organism>
<dbReference type="Pfam" id="PF00583">
    <property type="entry name" value="Acetyltransf_1"/>
    <property type="match status" value="1"/>
</dbReference>
<evidence type="ECO:0000313" key="2">
    <source>
        <dbReference type="EMBL" id="RII43270.1"/>
    </source>
</evidence>
<name>A0A399JE40_9MICC</name>
<dbReference type="Proteomes" id="UP000265419">
    <property type="component" value="Unassembled WGS sequence"/>
</dbReference>
<proteinExistence type="predicted"/>
<gene>
    <name evidence="2" type="ORF">DWB68_02920</name>
</gene>
<dbReference type="Gene3D" id="3.40.630.30">
    <property type="match status" value="1"/>
</dbReference>
<dbReference type="AlphaFoldDB" id="A0A399JE40"/>
<dbReference type="InterPro" id="IPR016181">
    <property type="entry name" value="Acyl_CoA_acyltransferase"/>
</dbReference>
<dbReference type="SUPFAM" id="SSF55729">
    <property type="entry name" value="Acyl-CoA N-acyltransferases (Nat)"/>
    <property type="match status" value="1"/>
</dbReference>
<keyword evidence="2" id="KW-0808">Transferase</keyword>
<feature type="domain" description="N-acetyltransferase" evidence="1">
    <location>
        <begin position="7"/>
        <end position="180"/>
    </location>
</feature>
<dbReference type="EMBL" id="QQXK01000004">
    <property type="protein sequence ID" value="RII43270.1"/>
    <property type="molecule type" value="Genomic_DNA"/>
</dbReference>
<dbReference type="PROSITE" id="PS51186">
    <property type="entry name" value="GNAT"/>
    <property type="match status" value="1"/>
</dbReference>
<dbReference type="GO" id="GO:0016747">
    <property type="term" value="F:acyltransferase activity, transferring groups other than amino-acyl groups"/>
    <property type="evidence" value="ECO:0007669"/>
    <property type="project" value="InterPro"/>
</dbReference>
<evidence type="ECO:0000259" key="1">
    <source>
        <dbReference type="PROSITE" id="PS51186"/>
    </source>
</evidence>
<evidence type="ECO:0000313" key="3">
    <source>
        <dbReference type="Proteomes" id="UP000265419"/>
    </source>
</evidence>
<protein>
    <submittedName>
        <fullName evidence="2">GNAT family N-acetyltransferase</fullName>
    </submittedName>
</protein>
<keyword evidence="3" id="KW-1185">Reference proteome</keyword>
<accession>A0A399JE40</accession>
<comment type="caution">
    <text evidence="2">The sequence shown here is derived from an EMBL/GenBank/DDBJ whole genome shotgun (WGS) entry which is preliminary data.</text>
</comment>